<gene>
    <name evidence="2" type="primary">TUS1_22</name>
    <name evidence="2" type="ORF">AAF712_014555</name>
</gene>
<proteinExistence type="predicted"/>
<accession>A0ABR2ZC17</accession>
<comment type="caution">
    <text evidence="2">The sequence shown here is derived from an EMBL/GenBank/DDBJ whole genome shotgun (WGS) entry which is preliminary data.</text>
</comment>
<evidence type="ECO:0000313" key="3">
    <source>
        <dbReference type="Proteomes" id="UP001437256"/>
    </source>
</evidence>
<dbReference type="Gene3D" id="1.10.510.10">
    <property type="entry name" value="Transferase(Phosphotransferase) domain 1"/>
    <property type="match status" value="1"/>
</dbReference>
<name>A0ABR2ZC17_9AGAR</name>
<dbReference type="InterPro" id="IPR000719">
    <property type="entry name" value="Prot_kinase_dom"/>
</dbReference>
<organism evidence="2 3">
    <name type="scientific">Marasmius tenuissimus</name>
    <dbReference type="NCBI Taxonomy" id="585030"/>
    <lineage>
        <taxon>Eukaryota</taxon>
        <taxon>Fungi</taxon>
        <taxon>Dikarya</taxon>
        <taxon>Basidiomycota</taxon>
        <taxon>Agaricomycotina</taxon>
        <taxon>Agaricomycetes</taxon>
        <taxon>Agaricomycetidae</taxon>
        <taxon>Agaricales</taxon>
        <taxon>Marasmiineae</taxon>
        <taxon>Marasmiaceae</taxon>
        <taxon>Marasmius</taxon>
    </lineage>
</organism>
<sequence>MDHKQLEELRGLLESIMEDEDEREAFLGKKDDEAQRYLNMLQLLADSPDIPSRLRSTILQIMLRLSKKSGLCPECLVIQNVQQQGQHPVGGGGFGDVWKGTIGHAGSTRAVCLKVVKVYLTSDVRRSLVGYLREAIVWKQLDHPNILPFLGIYYLDDTRQRICLVSPWQERGNLVDYLKDTPRESVNHLSLASFFFLSCAS</sequence>
<evidence type="ECO:0000259" key="1">
    <source>
        <dbReference type="PROSITE" id="PS50011"/>
    </source>
</evidence>
<dbReference type="InterPro" id="IPR001245">
    <property type="entry name" value="Ser-Thr/Tyr_kinase_cat_dom"/>
</dbReference>
<dbReference type="Proteomes" id="UP001437256">
    <property type="component" value="Unassembled WGS sequence"/>
</dbReference>
<protein>
    <submittedName>
        <fullName evidence="2">Rho guanine nucleotide exchange factor</fullName>
    </submittedName>
</protein>
<dbReference type="SUPFAM" id="SSF56112">
    <property type="entry name" value="Protein kinase-like (PK-like)"/>
    <property type="match status" value="1"/>
</dbReference>
<dbReference type="PROSITE" id="PS50011">
    <property type="entry name" value="PROTEIN_KINASE_DOM"/>
    <property type="match status" value="1"/>
</dbReference>
<keyword evidence="3" id="KW-1185">Reference proteome</keyword>
<dbReference type="InterPro" id="IPR051681">
    <property type="entry name" value="Ser/Thr_Kinases-Pseudokinases"/>
</dbReference>
<dbReference type="PANTHER" id="PTHR44329">
    <property type="entry name" value="SERINE/THREONINE-PROTEIN KINASE TNNI3K-RELATED"/>
    <property type="match status" value="1"/>
</dbReference>
<evidence type="ECO:0000313" key="2">
    <source>
        <dbReference type="EMBL" id="KAL0058747.1"/>
    </source>
</evidence>
<dbReference type="EMBL" id="JBBXMP010000278">
    <property type="protein sequence ID" value="KAL0058747.1"/>
    <property type="molecule type" value="Genomic_DNA"/>
</dbReference>
<reference evidence="2 3" key="1">
    <citation type="submission" date="2024-05" db="EMBL/GenBank/DDBJ databases">
        <title>A draft genome resource for the thread blight pathogen Marasmius tenuissimus strain MS-2.</title>
        <authorList>
            <person name="Yulfo-Soto G.E."/>
            <person name="Baruah I.K."/>
            <person name="Amoako-Attah I."/>
            <person name="Bukari Y."/>
            <person name="Meinhardt L.W."/>
            <person name="Bailey B.A."/>
            <person name="Cohen S.P."/>
        </authorList>
    </citation>
    <scope>NUCLEOTIDE SEQUENCE [LARGE SCALE GENOMIC DNA]</scope>
    <source>
        <strain evidence="2 3">MS-2</strain>
    </source>
</reference>
<dbReference type="InterPro" id="IPR011009">
    <property type="entry name" value="Kinase-like_dom_sf"/>
</dbReference>
<feature type="domain" description="Protein kinase" evidence="1">
    <location>
        <begin position="83"/>
        <end position="201"/>
    </location>
</feature>
<dbReference type="Pfam" id="PF07714">
    <property type="entry name" value="PK_Tyr_Ser-Thr"/>
    <property type="match status" value="1"/>
</dbReference>